<accession>T1JZ30</accession>
<reference evidence="4" key="1">
    <citation type="submission" date="2011-08" db="EMBL/GenBank/DDBJ databases">
        <authorList>
            <person name="Rombauts S."/>
        </authorList>
    </citation>
    <scope>NUCLEOTIDE SEQUENCE</scope>
    <source>
        <strain evidence="4">London</strain>
    </source>
</reference>
<name>T1JZ30_TETUR</name>
<keyword evidence="4" id="KW-1185">Reference proteome</keyword>
<proteinExistence type="predicted"/>
<evidence type="ECO:0000256" key="2">
    <source>
        <dbReference type="SAM" id="Phobius"/>
    </source>
</evidence>
<keyword evidence="2" id="KW-1133">Transmembrane helix</keyword>
<evidence type="ECO:0000313" key="4">
    <source>
        <dbReference type="Proteomes" id="UP000015104"/>
    </source>
</evidence>
<sequence length="554" mass="63011">MSIRTFDEMAKVAIQRNGISPDHVTFDSTPSNWPQLQPKFSSERNPLTSPKGAFAGKSYSTMAKRSVQKDSRTLKADEAKRGIGNSRQPRHRRIAFLFSYTGGFIMAVMVTQSYLNYETTTNVYIAAPQDTELPSVSVCFFYRIPHLKHEKGEDGKNLTNLTLGQINQLLPTFNEFVKDCQVLDSKNNYTSCMTVYQETSSTHISYLSLFSKCYTMFEGMETPIKYTKKEIGSNWLLDITLNVSRVPTNKVGIFLTHSTNELDESLGNPSFLQFDTKNNNRATVTYERTRINKLPPPHDSKCFNYETSDSTHDCKNRATCIRKCIVWESYENSKAWVDQRYVRIEDHYLDGRFGIESEANFTEFCFNKYSEEPCVDYLYNAIMASQFYSPFRDQVNSTFQINVAYPLGMETVVEYVAVQSLLDYICFVCSIVSLWTEASMVRISEYLLDVSTSLLLRLLETEHFNDYQIDSETNHINNAQGSIAVITSFKPTEININTSMAGYDVIPNSVGVGNAVGIGVAGGNNDNQLMEEPTSTRNIYKSFPPRYNKPSYIE</sequence>
<feature type="transmembrane region" description="Helical" evidence="2">
    <location>
        <begin position="94"/>
        <end position="115"/>
    </location>
</feature>
<dbReference type="HOGENOM" id="CLU_492036_0_0_1"/>
<protein>
    <submittedName>
        <fullName evidence="3">Uncharacterized protein</fullName>
    </submittedName>
</protein>
<organism evidence="3 4">
    <name type="scientific">Tetranychus urticae</name>
    <name type="common">Two-spotted spider mite</name>
    <dbReference type="NCBI Taxonomy" id="32264"/>
    <lineage>
        <taxon>Eukaryota</taxon>
        <taxon>Metazoa</taxon>
        <taxon>Ecdysozoa</taxon>
        <taxon>Arthropoda</taxon>
        <taxon>Chelicerata</taxon>
        <taxon>Arachnida</taxon>
        <taxon>Acari</taxon>
        <taxon>Acariformes</taxon>
        <taxon>Trombidiformes</taxon>
        <taxon>Prostigmata</taxon>
        <taxon>Eleutherengona</taxon>
        <taxon>Raphignathae</taxon>
        <taxon>Tetranychoidea</taxon>
        <taxon>Tetranychidae</taxon>
        <taxon>Tetranychus</taxon>
    </lineage>
</organism>
<dbReference type="EnsemblMetazoa" id="tetur03g02490.1">
    <property type="protein sequence ID" value="tetur03g02490.1"/>
    <property type="gene ID" value="tetur03g02490"/>
</dbReference>
<dbReference type="EMBL" id="CAEY01001116">
    <property type="status" value="NOT_ANNOTATED_CDS"/>
    <property type="molecule type" value="Genomic_DNA"/>
</dbReference>
<dbReference type="AlphaFoldDB" id="T1JZ30"/>
<feature type="region of interest" description="Disordered" evidence="1">
    <location>
        <begin position="66"/>
        <end position="86"/>
    </location>
</feature>
<feature type="compositionally biased region" description="Basic and acidic residues" evidence="1">
    <location>
        <begin position="67"/>
        <end position="81"/>
    </location>
</feature>
<evidence type="ECO:0000256" key="1">
    <source>
        <dbReference type="SAM" id="MobiDB-lite"/>
    </source>
</evidence>
<keyword evidence="2" id="KW-0472">Membrane</keyword>
<reference evidence="3" key="2">
    <citation type="submission" date="2015-06" db="UniProtKB">
        <authorList>
            <consortium name="EnsemblMetazoa"/>
        </authorList>
    </citation>
    <scope>IDENTIFICATION</scope>
</reference>
<dbReference type="Proteomes" id="UP000015104">
    <property type="component" value="Unassembled WGS sequence"/>
</dbReference>
<evidence type="ECO:0000313" key="3">
    <source>
        <dbReference type="EnsemblMetazoa" id="tetur03g02490.1"/>
    </source>
</evidence>
<keyword evidence="2" id="KW-0812">Transmembrane</keyword>